<proteinExistence type="predicted"/>
<evidence type="ECO:0000313" key="1">
    <source>
        <dbReference type="EMBL" id="APT47256.1"/>
    </source>
</evidence>
<protein>
    <submittedName>
        <fullName evidence="1">Protein involved in maturation</fullName>
    </submittedName>
</protein>
<name>A0A1L6ZL51_BACIA</name>
<dbReference type="Proteomes" id="UP000185426">
    <property type="component" value="Chromosome"/>
</dbReference>
<evidence type="ECO:0000313" key="2">
    <source>
        <dbReference type="Proteomes" id="UP000185426"/>
    </source>
</evidence>
<gene>
    <name evidence="1" type="ORF">BSA145_16100</name>
</gene>
<accession>A0A1L6ZL51</accession>
<dbReference type="AlphaFoldDB" id="A0A1L6ZL51"/>
<dbReference type="Gene3D" id="3.90.25.10">
    <property type="entry name" value="UDP-galactose 4-epimerase, domain 1"/>
    <property type="match status" value="1"/>
</dbReference>
<organism evidence="1 2">
    <name type="scientific">Bacillus safensis</name>
    <dbReference type="NCBI Taxonomy" id="561879"/>
    <lineage>
        <taxon>Bacteria</taxon>
        <taxon>Bacillati</taxon>
        <taxon>Bacillota</taxon>
        <taxon>Bacilli</taxon>
        <taxon>Bacillales</taxon>
        <taxon>Bacillaceae</taxon>
        <taxon>Bacillus</taxon>
    </lineage>
</organism>
<reference evidence="1 2" key="1">
    <citation type="submission" date="2016-05" db="EMBL/GenBank/DDBJ databases">
        <title>Complete Genome and Methylome Analysis of Psychrotrophic Bacterial Isolates from Antarctic Lake Untersee.</title>
        <authorList>
            <person name="Fomenkov A."/>
            <person name="Akimov V.N."/>
            <person name="Vasilyeva L.V."/>
            <person name="Andersen D."/>
            <person name="Vincze T."/>
            <person name="Roberts R.J."/>
        </authorList>
    </citation>
    <scope>NUCLEOTIDE SEQUENCE [LARGE SCALE GENOMIC DNA]</scope>
    <source>
        <strain evidence="1 2">U14-5</strain>
    </source>
</reference>
<sequence>MSIHYVGIREPIKTYLEKMKVEYEDYPAQIIDLGGAVSYDKEYFINNTDFQTETIILSNRRHTVEDELGSLESELLKIFQNSILYRTSPLDINIELYRGWAGATGKLITAFSPEGVNWINTKDVVKACLIPKQDVRNRAGKAYDLTGPELVSMSRLKDIFEEDLNMKIELYCKSKEEVISILSQNNMPLDVLEWLAEFQEASSSKHLQPFTNTLEQIIGHPPNRAQLSKIQINYS</sequence>
<dbReference type="RefSeq" id="WP_075623055.1">
    <property type="nucleotide sequence ID" value="NZ_CP015607.1"/>
</dbReference>
<dbReference type="Gene3D" id="3.40.50.720">
    <property type="entry name" value="NAD(P)-binding Rossmann-like Domain"/>
    <property type="match status" value="1"/>
</dbReference>
<dbReference type="EMBL" id="CP015607">
    <property type="protein sequence ID" value="APT47256.1"/>
    <property type="molecule type" value="Genomic_DNA"/>
</dbReference>